<proteinExistence type="predicted"/>
<evidence type="ECO:0000313" key="2">
    <source>
        <dbReference type="Proteomes" id="UP000275267"/>
    </source>
</evidence>
<evidence type="ECO:0008006" key="3">
    <source>
        <dbReference type="Google" id="ProtNLM"/>
    </source>
</evidence>
<dbReference type="PANTHER" id="PTHR33087">
    <property type="entry name" value="OS07G0539200 PROTEIN"/>
    <property type="match status" value="1"/>
</dbReference>
<accession>A0A3L6RJ51</accession>
<sequence length="229" mass="25994">MEYVPGRPHQRPVRSRAVVVATREDVRETANLLARAVVLTMPHDGFLPCALDVAHALNQQLRIPAQNIRVTRHKPEGFFAYFDLPQQRDHALRVGQIEIGGTVLSIHSWREGLHQRPRTWWYRAKISIEHLPENFWSVGAAQQALGECCIVERLESRTHAREVSDVFTCWAWMWNPDMLPRTIDCSLFPAGAGKVLVDHDRSLLSSGMATPPEGSIPRRRLALAGARFR</sequence>
<dbReference type="OrthoDB" id="696926at2759"/>
<evidence type="ECO:0000313" key="1">
    <source>
        <dbReference type="EMBL" id="RLN04148.1"/>
    </source>
</evidence>
<reference evidence="2" key="1">
    <citation type="journal article" date="2019" name="Nat. Commun.">
        <title>The genome of broomcorn millet.</title>
        <authorList>
            <person name="Zou C."/>
            <person name="Miki D."/>
            <person name="Li D."/>
            <person name="Tang Q."/>
            <person name="Xiao L."/>
            <person name="Rajput S."/>
            <person name="Deng P."/>
            <person name="Jia W."/>
            <person name="Huang R."/>
            <person name="Zhang M."/>
            <person name="Sun Y."/>
            <person name="Hu J."/>
            <person name="Fu X."/>
            <person name="Schnable P.S."/>
            <person name="Li F."/>
            <person name="Zhang H."/>
            <person name="Feng B."/>
            <person name="Zhu X."/>
            <person name="Liu R."/>
            <person name="Schnable J.C."/>
            <person name="Zhu J.-K."/>
            <person name="Zhang H."/>
        </authorList>
    </citation>
    <scope>NUCLEOTIDE SEQUENCE [LARGE SCALE GENOMIC DNA]</scope>
</reference>
<dbReference type="PANTHER" id="PTHR33087:SF21">
    <property type="entry name" value="OS03G0782100 PROTEIN"/>
    <property type="match status" value="1"/>
</dbReference>
<dbReference type="InterPro" id="IPR053253">
    <property type="entry name" value="Sex_diff_modulator"/>
</dbReference>
<protein>
    <recommendedName>
        <fullName evidence="3">DUF4283 domain-containing protein</fullName>
    </recommendedName>
</protein>
<gene>
    <name evidence="1" type="ORF">C2845_PM13G23560</name>
</gene>
<comment type="caution">
    <text evidence="1">The sequence shown here is derived from an EMBL/GenBank/DDBJ whole genome shotgun (WGS) entry which is preliminary data.</text>
</comment>
<dbReference type="AlphaFoldDB" id="A0A3L6RJ51"/>
<dbReference type="EMBL" id="PQIB02000008">
    <property type="protein sequence ID" value="RLN04148.1"/>
    <property type="molecule type" value="Genomic_DNA"/>
</dbReference>
<organism evidence="1 2">
    <name type="scientific">Panicum miliaceum</name>
    <name type="common">Proso millet</name>
    <name type="synonym">Broomcorn millet</name>
    <dbReference type="NCBI Taxonomy" id="4540"/>
    <lineage>
        <taxon>Eukaryota</taxon>
        <taxon>Viridiplantae</taxon>
        <taxon>Streptophyta</taxon>
        <taxon>Embryophyta</taxon>
        <taxon>Tracheophyta</taxon>
        <taxon>Spermatophyta</taxon>
        <taxon>Magnoliopsida</taxon>
        <taxon>Liliopsida</taxon>
        <taxon>Poales</taxon>
        <taxon>Poaceae</taxon>
        <taxon>PACMAD clade</taxon>
        <taxon>Panicoideae</taxon>
        <taxon>Panicodae</taxon>
        <taxon>Paniceae</taxon>
        <taxon>Panicinae</taxon>
        <taxon>Panicum</taxon>
        <taxon>Panicum sect. Panicum</taxon>
    </lineage>
</organism>
<dbReference type="Proteomes" id="UP000275267">
    <property type="component" value="Unassembled WGS sequence"/>
</dbReference>
<keyword evidence="2" id="KW-1185">Reference proteome</keyword>
<name>A0A3L6RJ51_PANMI</name>